<reference evidence="5" key="1">
    <citation type="submission" date="2020-10" db="EMBL/GenBank/DDBJ databases">
        <authorList>
            <person name="Han B."/>
            <person name="Lu T."/>
            <person name="Zhao Q."/>
            <person name="Huang X."/>
            <person name="Zhao Y."/>
        </authorList>
    </citation>
    <scope>NUCLEOTIDE SEQUENCE</scope>
</reference>
<keyword evidence="1" id="KW-0547">Nucleotide-binding</keyword>
<comment type="caution">
    <text evidence="5">The sequence shown here is derived from an EMBL/GenBank/DDBJ whole genome shotgun (WGS) entry which is preliminary data.</text>
</comment>
<dbReference type="InterPro" id="IPR001650">
    <property type="entry name" value="Helicase_C-like"/>
</dbReference>
<dbReference type="PANTHER" id="PTHR45626:SF16">
    <property type="entry name" value="ATP-DEPENDENT HELICASE ULS1"/>
    <property type="match status" value="1"/>
</dbReference>
<keyword evidence="2" id="KW-0378">Hydrolase</keyword>
<dbReference type="Gene3D" id="3.40.50.300">
    <property type="entry name" value="P-loop containing nucleotide triphosphate hydrolases"/>
    <property type="match status" value="1"/>
</dbReference>
<keyword evidence="3" id="KW-0067">ATP-binding</keyword>
<feature type="domain" description="Helicase C-terminal" evidence="4">
    <location>
        <begin position="148"/>
        <end position="263"/>
    </location>
</feature>
<dbReference type="AlphaFoldDB" id="A0A811QMD3"/>
<dbReference type="GO" id="GO:0008094">
    <property type="term" value="F:ATP-dependent activity, acting on DNA"/>
    <property type="evidence" value="ECO:0007669"/>
    <property type="project" value="TreeGrafter"/>
</dbReference>
<name>A0A811QMD3_9POAL</name>
<dbReference type="GO" id="GO:0016787">
    <property type="term" value="F:hydrolase activity"/>
    <property type="evidence" value="ECO:0007669"/>
    <property type="project" value="UniProtKB-KW"/>
</dbReference>
<dbReference type="InterPro" id="IPR050628">
    <property type="entry name" value="SNF2_RAD54_helicase_TF"/>
</dbReference>
<dbReference type="InterPro" id="IPR049730">
    <property type="entry name" value="SNF2/RAD54-like_C"/>
</dbReference>
<dbReference type="EMBL" id="CAJGYO010000012">
    <property type="protein sequence ID" value="CAD6262149.1"/>
    <property type="molecule type" value="Genomic_DNA"/>
</dbReference>
<dbReference type="PROSITE" id="PS51194">
    <property type="entry name" value="HELICASE_CTER"/>
    <property type="match status" value="1"/>
</dbReference>
<dbReference type="InterPro" id="IPR027417">
    <property type="entry name" value="P-loop_NTPase"/>
</dbReference>
<keyword evidence="6" id="KW-1185">Reference proteome</keyword>
<dbReference type="GO" id="GO:0006281">
    <property type="term" value="P:DNA repair"/>
    <property type="evidence" value="ECO:0007669"/>
    <property type="project" value="TreeGrafter"/>
</dbReference>
<sequence>MSLDAGVKEQVSAGKKEARSAERLCVAAPAKHMNYEGEGELGNHRPFTPLTLPCSVVGMALGRMWRLPGAWIWRDAMRDEDYTFDKILALLKELQLACDHPCLVKSRIDYEQCSTIFERSYVSSKMKAIIDILNSIVNKHAFTESDSNIESSTIESAPEKVLVFSQFTTILDLLQPLLNCNGIQFRRLDGKMNRKARDEAVKDFNRNPEVTVLLVSLKAAGVGLNLFAASHVIITDPWWNPFMEDQAIGRAHRIGQTRPDLKE</sequence>
<dbReference type="Proteomes" id="UP000604825">
    <property type="component" value="Unassembled WGS sequence"/>
</dbReference>
<proteinExistence type="predicted"/>
<dbReference type="GO" id="GO:0005524">
    <property type="term" value="F:ATP binding"/>
    <property type="evidence" value="ECO:0007669"/>
    <property type="project" value="UniProtKB-KW"/>
</dbReference>
<dbReference type="Pfam" id="PF00271">
    <property type="entry name" value="Helicase_C"/>
    <property type="match status" value="1"/>
</dbReference>
<gene>
    <name evidence="5" type="ORF">NCGR_LOCUS45527</name>
</gene>
<dbReference type="OrthoDB" id="687577at2759"/>
<evidence type="ECO:0000259" key="4">
    <source>
        <dbReference type="PROSITE" id="PS51194"/>
    </source>
</evidence>
<evidence type="ECO:0000256" key="2">
    <source>
        <dbReference type="ARBA" id="ARBA00022801"/>
    </source>
</evidence>
<dbReference type="PANTHER" id="PTHR45626">
    <property type="entry name" value="TRANSCRIPTION TERMINATION FACTOR 2-RELATED"/>
    <property type="match status" value="1"/>
</dbReference>
<dbReference type="CDD" id="cd18793">
    <property type="entry name" value="SF2_C_SNF"/>
    <property type="match status" value="1"/>
</dbReference>
<evidence type="ECO:0000256" key="3">
    <source>
        <dbReference type="ARBA" id="ARBA00022840"/>
    </source>
</evidence>
<evidence type="ECO:0000313" key="5">
    <source>
        <dbReference type="EMBL" id="CAD6262149.1"/>
    </source>
</evidence>
<dbReference type="GO" id="GO:0005634">
    <property type="term" value="C:nucleus"/>
    <property type="evidence" value="ECO:0007669"/>
    <property type="project" value="TreeGrafter"/>
</dbReference>
<accession>A0A811QMD3</accession>
<protein>
    <recommendedName>
        <fullName evidence="4">Helicase C-terminal domain-containing protein</fullName>
    </recommendedName>
</protein>
<dbReference type="SUPFAM" id="SSF52540">
    <property type="entry name" value="P-loop containing nucleoside triphosphate hydrolases"/>
    <property type="match status" value="1"/>
</dbReference>
<organism evidence="5 6">
    <name type="scientific">Miscanthus lutarioriparius</name>
    <dbReference type="NCBI Taxonomy" id="422564"/>
    <lineage>
        <taxon>Eukaryota</taxon>
        <taxon>Viridiplantae</taxon>
        <taxon>Streptophyta</taxon>
        <taxon>Embryophyta</taxon>
        <taxon>Tracheophyta</taxon>
        <taxon>Spermatophyta</taxon>
        <taxon>Magnoliopsida</taxon>
        <taxon>Liliopsida</taxon>
        <taxon>Poales</taxon>
        <taxon>Poaceae</taxon>
        <taxon>PACMAD clade</taxon>
        <taxon>Panicoideae</taxon>
        <taxon>Andropogonodae</taxon>
        <taxon>Andropogoneae</taxon>
        <taxon>Saccharinae</taxon>
        <taxon>Miscanthus</taxon>
    </lineage>
</organism>
<evidence type="ECO:0000313" key="6">
    <source>
        <dbReference type="Proteomes" id="UP000604825"/>
    </source>
</evidence>
<evidence type="ECO:0000256" key="1">
    <source>
        <dbReference type="ARBA" id="ARBA00022741"/>
    </source>
</evidence>
<dbReference type="SMART" id="SM00490">
    <property type="entry name" value="HELICc"/>
    <property type="match status" value="1"/>
</dbReference>